<evidence type="ECO:0000256" key="2">
    <source>
        <dbReference type="PROSITE-ProRule" id="PRU00497"/>
    </source>
</evidence>
<dbReference type="GO" id="GO:0005615">
    <property type="term" value="C:extracellular space"/>
    <property type="evidence" value="ECO:0007669"/>
    <property type="project" value="TreeGrafter"/>
</dbReference>
<dbReference type="PANTHER" id="PTHR12236:SF79">
    <property type="entry name" value="CUTICULAR PROTEIN 50CB-RELATED"/>
    <property type="match status" value="1"/>
</dbReference>
<dbReference type="Pfam" id="PF00379">
    <property type="entry name" value="Chitin_bind_4"/>
    <property type="match status" value="1"/>
</dbReference>
<feature type="non-terminal residue" evidence="3">
    <location>
        <position position="393"/>
    </location>
</feature>
<dbReference type="Proteomes" id="UP001497623">
    <property type="component" value="Unassembled WGS sequence"/>
</dbReference>
<reference evidence="3 4" key="1">
    <citation type="submission" date="2024-05" db="EMBL/GenBank/DDBJ databases">
        <authorList>
            <person name="Wallberg A."/>
        </authorList>
    </citation>
    <scope>NUCLEOTIDE SEQUENCE [LARGE SCALE GENOMIC DNA]</scope>
</reference>
<organism evidence="3 4">
    <name type="scientific">Meganyctiphanes norvegica</name>
    <name type="common">Northern krill</name>
    <name type="synonym">Thysanopoda norvegica</name>
    <dbReference type="NCBI Taxonomy" id="48144"/>
    <lineage>
        <taxon>Eukaryota</taxon>
        <taxon>Metazoa</taxon>
        <taxon>Ecdysozoa</taxon>
        <taxon>Arthropoda</taxon>
        <taxon>Crustacea</taxon>
        <taxon>Multicrustacea</taxon>
        <taxon>Malacostraca</taxon>
        <taxon>Eumalacostraca</taxon>
        <taxon>Eucarida</taxon>
        <taxon>Euphausiacea</taxon>
        <taxon>Euphausiidae</taxon>
        <taxon>Meganyctiphanes</taxon>
    </lineage>
</organism>
<gene>
    <name evidence="3" type="ORF">MNOR_LOCUS25843</name>
</gene>
<dbReference type="InterPro" id="IPR000618">
    <property type="entry name" value="Insect_cuticle"/>
</dbReference>
<keyword evidence="4" id="KW-1185">Reference proteome</keyword>
<sequence>VVVLSVAYLVAKPLLHFASALPSELGEHFASGLPSELDEIQSGGLADYAFKYDVEDVSTGTSFGHEESQAGPYTIGSYHVLLPDGRRQKVIYGVHGNSGLISQISYENDNTFDGQGGVSHSSGVGYISKQFNTDRKIDSFRDLGRHTQLVNTPTDTETSENNELFGITNSKNGYDNQVSVEIDDASLNFGATPSTAISDISSLDGTYISSEEKYGPSTLFGTNISPSLTGITSFVSQSFDPPGSIGNIYINTHSTNTIHANKFQVGNFGGHTQLANTHIPENKDFFGIPNLKNEYDEHVNFEIDTSLLNFGVTPSTIISDISSLDGTNLSSEEDYAPSIQSDSPISPSLTGIDSFVSHSFNHPGTIDNTFIKTHSTNTIQENEHQGYGGSSRP</sequence>
<dbReference type="PROSITE" id="PS51155">
    <property type="entry name" value="CHIT_BIND_RR_2"/>
    <property type="match status" value="1"/>
</dbReference>
<name>A0AAV2RNB6_MEGNR</name>
<dbReference type="PANTHER" id="PTHR12236">
    <property type="entry name" value="STRUCTURAL CONTITUENT OF CUTICLE"/>
    <property type="match status" value="1"/>
</dbReference>
<dbReference type="GO" id="GO:0031012">
    <property type="term" value="C:extracellular matrix"/>
    <property type="evidence" value="ECO:0007669"/>
    <property type="project" value="TreeGrafter"/>
</dbReference>
<comment type="caution">
    <text evidence="3">The sequence shown here is derived from an EMBL/GenBank/DDBJ whole genome shotgun (WGS) entry which is preliminary data.</text>
</comment>
<feature type="non-terminal residue" evidence="3">
    <location>
        <position position="1"/>
    </location>
</feature>
<evidence type="ECO:0000313" key="3">
    <source>
        <dbReference type="EMBL" id="CAL4127336.1"/>
    </source>
</evidence>
<evidence type="ECO:0000313" key="4">
    <source>
        <dbReference type="Proteomes" id="UP001497623"/>
    </source>
</evidence>
<dbReference type="GO" id="GO:0042302">
    <property type="term" value="F:structural constituent of cuticle"/>
    <property type="evidence" value="ECO:0007669"/>
    <property type="project" value="UniProtKB-UniRule"/>
</dbReference>
<keyword evidence="1 2" id="KW-0193">Cuticle</keyword>
<dbReference type="AlphaFoldDB" id="A0AAV2RNB6"/>
<accession>A0AAV2RNB6</accession>
<dbReference type="EMBL" id="CAXKWB010025101">
    <property type="protein sequence ID" value="CAL4127336.1"/>
    <property type="molecule type" value="Genomic_DNA"/>
</dbReference>
<proteinExistence type="predicted"/>
<evidence type="ECO:0000256" key="1">
    <source>
        <dbReference type="ARBA" id="ARBA00022460"/>
    </source>
</evidence>
<protein>
    <submittedName>
        <fullName evidence="3">Uncharacterized protein</fullName>
    </submittedName>
</protein>
<dbReference type="InterPro" id="IPR051217">
    <property type="entry name" value="Insect_Cuticle_Struc_Prot"/>
</dbReference>